<evidence type="ECO:0000256" key="1">
    <source>
        <dbReference type="ARBA" id="ARBA00004370"/>
    </source>
</evidence>
<keyword evidence="3 6" id="KW-1133">Transmembrane helix</keyword>
<gene>
    <name evidence="8" type="ORF">BOX15_Mlig003811g2</name>
</gene>
<keyword evidence="4 6" id="KW-0472">Membrane</keyword>
<comment type="similarity">
    <text evidence="5 6">Belongs to the anion channel-forming bestrophin (TC 1.A.46) family. Calcium-sensitive chloride channel subfamily.</text>
</comment>
<name>A0A267GA23_9PLAT</name>
<keyword evidence="6" id="KW-1003">Cell membrane</keyword>
<reference evidence="8 9" key="1">
    <citation type="submission" date="2017-06" db="EMBL/GenBank/DDBJ databases">
        <title>A platform for efficient transgenesis in Macrostomum lignano, a flatworm model organism for stem cell research.</title>
        <authorList>
            <person name="Berezikov E."/>
        </authorList>
    </citation>
    <scope>NUCLEOTIDE SEQUENCE [LARGE SCALE GENOMIC DNA]</scope>
    <source>
        <strain evidence="8">DV1</strain>
        <tissue evidence="8">Whole organism</tissue>
    </source>
</reference>
<dbReference type="InterPro" id="IPR021134">
    <property type="entry name" value="Bestrophin-like"/>
</dbReference>
<evidence type="ECO:0000256" key="3">
    <source>
        <dbReference type="ARBA" id="ARBA00022989"/>
    </source>
</evidence>
<evidence type="ECO:0000256" key="4">
    <source>
        <dbReference type="ARBA" id="ARBA00023136"/>
    </source>
</evidence>
<proteinExistence type="inferred from homology"/>
<comment type="caution">
    <text evidence="8">The sequence shown here is derived from an EMBL/GenBank/DDBJ whole genome shotgun (WGS) entry which is preliminary data.</text>
</comment>
<dbReference type="InterPro" id="IPR000615">
    <property type="entry name" value="Bestrophin"/>
</dbReference>
<feature type="transmembrane region" description="Helical" evidence="6">
    <location>
        <begin position="418"/>
        <end position="435"/>
    </location>
</feature>
<evidence type="ECO:0000313" key="8">
    <source>
        <dbReference type="EMBL" id="PAA82082.1"/>
    </source>
</evidence>
<evidence type="ECO:0000313" key="9">
    <source>
        <dbReference type="Proteomes" id="UP000215902"/>
    </source>
</evidence>
<dbReference type="Proteomes" id="UP000215902">
    <property type="component" value="Unassembled WGS sequence"/>
</dbReference>
<keyword evidence="2 6" id="KW-0812">Transmembrane</keyword>
<accession>A0A267GA23</accession>
<dbReference type="OrthoDB" id="201595at2759"/>
<feature type="compositionally biased region" description="Basic and acidic residues" evidence="7">
    <location>
        <begin position="503"/>
        <end position="516"/>
    </location>
</feature>
<feature type="transmembrane region" description="Helical" evidence="6">
    <location>
        <begin position="75"/>
        <end position="94"/>
    </location>
</feature>
<evidence type="ECO:0000256" key="2">
    <source>
        <dbReference type="ARBA" id="ARBA00022692"/>
    </source>
</evidence>
<dbReference type="GO" id="GO:0005886">
    <property type="term" value="C:plasma membrane"/>
    <property type="evidence" value="ECO:0007669"/>
    <property type="project" value="UniProtKB-SubCell"/>
</dbReference>
<dbReference type="GO" id="GO:0005254">
    <property type="term" value="F:chloride channel activity"/>
    <property type="evidence" value="ECO:0007669"/>
    <property type="project" value="UniProtKB-KW"/>
</dbReference>
<dbReference type="Pfam" id="PF01062">
    <property type="entry name" value="Bestrophin"/>
    <property type="match status" value="2"/>
</dbReference>
<comment type="function">
    <text evidence="6">Forms chloride channels.</text>
</comment>
<keyword evidence="6" id="KW-0813">Transport</keyword>
<organism evidence="8 9">
    <name type="scientific">Macrostomum lignano</name>
    <dbReference type="NCBI Taxonomy" id="282301"/>
    <lineage>
        <taxon>Eukaryota</taxon>
        <taxon>Metazoa</taxon>
        <taxon>Spiralia</taxon>
        <taxon>Lophotrochozoa</taxon>
        <taxon>Platyhelminthes</taxon>
        <taxon>Rhabditophora</taxon>
        <taxon>Macrostomorpha</taxon>
        <taxon>Macrostomida</taxon>
        <taxon>Macrostomidae</taxon>
        <taxon>Macrostomum</taxon>
    </lineage>
</organism>
<protein>
    <recommendedName>
        <fullName evidence="6">Bestrophin homolog</fullName>
    </recommendedName>
</protein>
<keyword evidence="6" id="KW-0868">Chloride</keyword>
<keyword evidence="6" id="KW-0406">Ion transport</keyword>
<feature type="transmembrane region" description="Helical" evidence="6">
    <location>
        <begin position="363"/>
        <end position="384"/>
    </location>
</feature>
<dbReference type="AlphaFoldDB" id="A0A267GA23"/>
<sequence>MSLSSSGESLCARLRRRCCPGQSSADDPQTPAEAHKEIRRLRHRLFAFIYNKQKPMNYTLMIRYLLHWKVSVYSLVWPDVLLWATLYTIVNLLYRHALPEVHQQRFARLVHSVADLQSSLPVTFLLGFYVSTVVDRWWKSYLDIPTMGTTALRIEAIVFNNGQPRRAEKIRLTMSRYLNLAWLLYMWKVSEKIKQRFRMLRNLISETNRFTVTHLPGMRRSRDHLENSSNFDMRHFRVDGGQRLYPALQRIVSEREDIREQQIELLIQDLVLLNQDPVIQENYGEIITPSEIAVFEERARQARGPYSIEYELPMHWAVAVAQQALAEGFICTYEAYRFLLGTFSDWSSLLSTVNKYANKNLPLVYTQVVIIAVYTWFFIEVVAAQTLLERHGPLNATTPDGGVPDGQIPYVRQYWTDLYVPVFALVKLLFVLGWFKVAFILMDPYAADVDDLPFSDILNSNLRKGRNLAGFPVEFYPKKLRRAMEGDGPPGNYLHSDEELTQELKEEQLGPWREPEPVQPEDLPGTTEAVGATGTSQPPVPIPVTSSDDPSQPLLIDP</sequence>
<keyword evidence="6" id="KW-0869">Chloride channel</keyword>
<evidence type="ECO:0000256" key="7">
    <source>
        <dbReference type="SAM" id="MobiDB-lite"/>
    </source>
</evidence>
<dbReference type="PANTHER" id="PTHR10736">
    <property type="entry name" value="BESTROPHIN"/>
    <property type="match status" value="1"/>
</dbReference>
<dbReference type="EMBL" id="NIVC01000495">
    <property type="protein sequence ID" value="PAA82082.1"/>
    <property type="molecule type" value="Genomic_DNA"/>
</dbReference>
<evidence type="ECO:0000256" key="6">
    <source>
        <dbReference type="RuleBase" id="RU363126"/>
    </source>
</evidence>
<dbReference type="STRING" id="282301.A0A267GA23"/>
<comment type="subcellular location">
    <subcellularLocation>
        <location evidence="6">Cell membrane</location>
        <topology evidence="6">Multi-pass membrane protein</topology>
    </subcellularLocation>
    <subcellularLocation>
        <location evidence="1">Membrane</location>
    </subcellularLocation>
</comment>
<keyword evidence="6" id="KW-0407">Ion channel</keyword>
<feature type="region of interest" description="Disordered" evidence="7">
    <location>
        <begin position="503"/>
        <end position="558"/>
    </location>
</feature>
<dbReference type="GO" id="GO:0034707">
    <property type="term" value="C:chloride channel complex"/>
    <property type="evidence" value="ECO:0007669"/>
    <property type="project" value="UniProtKB-KW"/>
</dbReference>
<keyword evidence="9" id="KW-1185">Reference proteome</keyword>
<evidence type="ECO:0000256" key="5">
    <source>
        <dbReference type="ARBA" id="ARBA00034769"/>
    </source>
</evidence>